<protein>
    <recommendedName>
        <fullName evidence="3 9">DNA repair protein RecN</fullName>
    </recommendedName>
    <alternativeName>
        <fullName evidence="8 9">Recombination protein N</fullName>
    </alternativeName>
</protein>
<evidence type="ECO:0000313" key="13">
    <source>
        <dbReference type="Proteomes" id="UP000528457"/>
    </source>
</evidence>
<evidence type="ECO:0000256" key="10">
    <source>
        <dbReference type="SAM" id="Coils"/>
    </source>
</evidence>
<sequence>MLTQLSINNITLVDSLDLELDQGLTAITGETGAGKSILLNALGLAIGERADADKVRKGASKADVYANFDISQLPAAQKWLQRHELDSGSSEGALDEECLLRRVLSAEGRSRAYINGNPVTLQQLKGLGELLIDIHGQHEHQSLLKKEHHRRLLDNFGSLKPLLEKLKQAFKDYRLSQQRFIERRDNAEEISARHQLLSYQVSELDELDLNEDELEKLEQEQQQLANAEDTLHKCQQVANLCEGESEFSLRQGLNQCLQLLSEINGKSTSLSEAENMLGQALIQLEEANGEIQRHVDGFEADPERLHELENRLSRIYDIARKHRIDPSELSELHQQLSEELASLGNVDEDLDQLQQQSEAALKHYKELAAKLRQKRQAAAKKLQAQVNKQLENLAMSNAFFEIALRPIDEPSSKGSEEIEFLIATNPGQDPKPLGKIASGGELSRISLAIQVVTAQTSAAATLVFDEVDVGIGGATANVVGQMLRQLGERCQVLCVTHLPQVASKAHQHLQVSKTTDKAGAASSLSKLEDDERISEIARMLGGEASSEQAVAHAKEMLSTVH</sequence>
<dbReference type="GO" id="GO:0043590">
    <property type="term" value="C:bacterial nucleoid"/>
    <property type="evidence" value="ECO:0007669"/>
    <property type="project" value="TreeGrafter"/>
</dbReference>
<dbReference type="CDD" id="cd03241">
    <property type="entry name" value="ABC_RecN"/>
    <property type="match status" value="2"/>
</dbReference>
<evidence type="ECO:0000256" key="6">
    <source>
        <dbReference type="ARBA" id="ARBA00022840"/>
    </source>
</evidence>
<dbReference type="GO" id="GO:0006302">
    <property type="term" value="P:double-strand break repair"/>
    <property type="evidence" value="ECO:0007669"/>
    <property type="project" value="InterPro"/>
</dbReference>
<organism evidence="12 13">
    <name type="scientific">Pseudoteredinibacter isoporae</name>
    <dbReference type="NCBI Taxonomy" id="570281"/>
    <lineage>
        <taxon>Bacteria</taxon>
        <taxon>Pseudomonadati</taxon>
        <taxon>Pseudomonadota</taxon>
        <taxon>Gammaproteobacteria</taxon>
        <taxon>Cellvibrionales</taxon>
        <taxon>Cellvibrionaceae</taxon>
        <taxon>Pseudoteredinibacter</taxon>
    </lineage>
</organism>
<evidence type="ECO:0000256" key="8">
    <source>
        <dbReference type="ARBA" id="ARBA00033408"/>
    </source>
</evidence>
<evidence type="ECO:0000256" key="3">
    <source>
        <dbReference type="ARBA" id="ARBA00021315"/>
    </source>
</evidence>
<keyword evidence="7 9" id="KW-0234">DNA repair</keyword>
<dbReference type="PIRSF" id="PIRSF003128">
    <property type="entry name" value="RecN"/>
    <property type="match status" value="1"/>
</dbReference>
<dbReference type="NCBIfam" id="TIGR00634">
    <property type="entry name" value="recN"/>
    <property type="match status" value="1"/>
</dbReference>
<keyword evidence="10" id="KW-0175">Coiled coil</keyword>
<evidence type="ECO:0000256" key="5">
    <source>
        <dbReference type="ARBA" id="ARBA00022763"/>
    </source>
</evidence>
<dbReference type="FunCoup" id="A0A7X0MWQ1">
    <property type="interactions" value="473"/>
</dbReference>
<dbReference type="InterPro" id="IPR038729">
    <property type="entry name" value="Rad50/SbcC_AAA"/>
</dbReference>
<keyword evidence="4" id="KW-0547">Nucleotide-binding</keyword>
<dbReference type="InterPro" id="IPR004604">
    <property type="entry name" value="DNA_recomb/repair_RecN"/>
</dbReference>
<dbReference type="FunFam" id="3.40.50.300:FF:000356">
    <property type="entry name" value="DNA repair protein RecN"/>
    <property type="match status" value="1"/>
</dbReference>
<feature type="domain" description="Rad50/SbcC-type AAA" evidence="11">
    <location>
        <begin position="4"/>
        <end position="224"/>
    </location>
</feature>
<accession>A0A7X0MWQ1</accession>
<comment type="similarity">
    <text evidence="2 9">Belongs to the RecN family.</text>
</comment>
<dbReference type="InterPro" id="IPR027417">
    <property type="entry name" value="P-loop_NTPase"/>
</dbReference>
<evidence type="ECO:0000259" key="11">
    <source>
        <dbReference type="Pfam" id="PF13476"/>
    </source>
</evidence>
<dbReference type="InParanoid" id="A0A7X0MWQ1"/>
<comment type="caution">
    <text evidence="12">The sequence shown here is derived from an EMBL/GenBank/DDBJ whole genome shotgun (WGS) entry which is preliminary data.</text>
</comment>
<evidence type="ECO:0000313" key="12">
    <source>
        <dbReference type="EMBL" id="MBB6521194.1"/>
    </source>
</evidence>
<dbReference type="PANTHER" id="PTHR11059:SF0">
    <property type="entry name" value="DNA REPAIR PROTEIN RECN"/>
    <property type="match status" value="1"/>
</dbReference>
<dbReference type="AlphaFoldDB" id="A0A7X0MWQ1"/>
<comment type="function">
    <text evidence="1 9">May be involved in recombinational repair of damaged DNA.</text>
</comment>
<dbReference type="Proteomes" id="UP000528457">
    <property type="component" value="Unassembled WGS sequence"/>
</dbReference>
<dbReference type="Pfam" id="PF13476">
    <property type="entry name" value="AAA_23"/>
    <property type="match status" value="1"/>
</dbReference>
<dbReference type="GO" id="GO:0016887">
    <property type="term" value="F:ATP hydrolysis activity"/>
    <property type="evidence" value="ECO:0007669"/>
    <property type="project" value="InterPro"/>
</dbReference>
<dbReference type="RefSeq" id="WP_166849188.1">
    <property type="nucleotide sequence ID" value="NZ_JAAONY010000001.1"/>
</dbReference>
<keyword evidence="13" id="KW-1185">Reference proteome</keyword>
<reference evidence="12 13" key="1">
    <citation type="submission" date="2020-08" db="EMBL/GenBank/DDBJ databases">
        <title>Genomic Encyclopedia of Type Strains, Phase IV (KMG-IV): sequencing the most valuable type-strain genomes for metagenomic binning, comparative biology and taxonomic classification.</title>
        <authorList>
            <person name="Goeker M."/>
        </authorList>
    </citation>
    <scope>NUCLEOTIDE SEQUENCE [LARGE SCALE GENOMIC DNA]</scope>
    <source>
        <strain evidence="12 13">DSM 22368</strain>
    </source>
</reference>
<gene>
    <name evidence="12" type="ORF">HNR48_001472</name>
</gene>
<evidence type="ECO:0000256" key="9">
    <source>
        <dbReference type="PIRNR" id="PIRNR003128"/>
    </source>
</evidence>
<dbReference type="SUPFAM" id="SSF52540">
    <property type="entry name" value="P-loop containing nucleoside triphosphate hydrolases"/>
    <property type="match status" value="1"/>
</dbReference>
<evidence type="ECO:0000256" key="2">
    <source>
        <dbReference type="ARBA" id="ARBA00009441"/>
    </source>
</evidence>
<dbReference type="EMBL" id="JACHHT010000001">
    <property type="protein sequence ID" value="MBB6521194.1"/>
    <property type="molecule type" value="Genomic_DNA"/>
</dbReference>
<dbReference type="FunFam" id="3.40.50.300:FF:000319">
    <property type="entry name" value="DNA repair protein RecN"/>
    <property type="match status" value="1"/>
</dbReference>
<feature type="coiled-coil region" evidence="10">
    <location>
        <begin position="200"/>
        <end position="237"/>
    </location>
</feature>
<keyword evidence="5 9" id="KW-0227">DNA damage</keyword>
<proteinExistence type="inferred from homology"/>
<feature type="coiled-coil region" evidence="10">
    <location>
        <begin position="336"/>
        <end position="388"/>
    </location>
</feature>
<evidence type="ECO:0000256" key="1">
    <source>
        <dbReference type="ARBA" id="ARBA00003618"/>
    </source>
</evidence>
<name>A0A7X0MWQ1_9GAMM</name>
<evidence type="ECO:0000256" key="4">
    <source>
        <dbReference type="ARBA" id="ARBA00022741"/>
    </source>
</evidence>
<dbReference type="GO" id="GO:0009432">
    <property type="term" value="P:SOS response"/>
    <property type="evidence" value="ECO:0007669"/>
    <property type="project" value="TreeGrafter"/>
</dbReference>
<keyword evidence="6" id="KW-0067">ATP-binding</keyword>
<dbReference type="Gene3D" id="3.40.50.300">
    <property type="entry name" value="P-loop containing nucleotide triphosphate hydrolases"/>
    <property type="match status" value="2"/>
</dbReference>
<dbReference type="NCBIfam" id="NF008121">
    <property type="entry name" value="PRK10869.1"/>
    <property type="match status" value="1"/>
</dbReference>
<dbReference type="GO" id="GO:0006310">
    <property type="term" value="P:DNA recombination"/>
    <property type="evidence" value="ECO:0007669"/>
    <property type="project" value="InterPro"/>
</dbReference>
<dbReference type="PANTHER" id="PTHR11059">
    <property type="entry name" value="DNA REPAIR PROTEIN RECN"/>
    <property type="match status" value="1"/>
</dbReference>
<evidence type="ECO:0000256" key="7">
    <source>
        <dbReference type="ARBA" id="ARBA00023204"/>
    </source>
</evidence>
<dbReference type="GO" id="GO:0005524">
    <property type="term" value="F:ATP binding"/>
    <property type="evidence" value="ECO:0007669"/>
    <property type="project" value="UniProtKB-KW"/>
</dbReference>